<gene>
    <name evidence="4" type="ORF">EVJ58_g2178</name>
</gene>
<evidence type="ECO:0000313" key="4">
    <source>
        <dbReference type="EMBL" id="TFY65111.1"/>
    </source>
</evidence>
<feature type="region of interest" description="Disordered" evidence="1">
    <location>
        <begin position="68"/>
        <end position="87"/>
    </location>
</feature>
<dbReference type="Proteomes" id="UP000298390">
    <property type="component" value="Unassembled WGS sequence"/>
</dbReference>
<organism evidence="4 5">
    <name type="scientific">Rhodofomes roseus</name>
    <dbReference type="NCBI Taxonomy" id="34475"/>
    <lineage>
        <taxon>Eukaryota</taxon>
        <taxon>Fungi</taxon>
        <taxon>Dikarya</taxon>
        <taxon>Basidiomycota</taxon>
        <taxon>Agaricomycotina</taxon>
        <taxon>Agaricomycetes</taxon>
        <taxon>Polyporales</taxon>
        <taxon>Rhodofomes</taxon>
    </lineage>
</organism>
<dbReference type="AlphaFoldDB" id="A0A4Y9YU85"/>
<dbReference type="Gene3D" id="2.40.30.160">
    <property type="match status" value="1"/>
</dbReference>
<evidence type="ECO:0000259" key="2">
    <source>
        <dbReference type="Pfam" id="PF11790"/>
    </source>
</evidence>
<dbReference type="InterPro" id="IPR053183">
    <property type="entry name" value="ASL1"/>
</dbReference>
<accession>A0A4Y9YU85</accession>
<feature type="domain" description="CAF17 C-terminal" evidence="3">
    <location>
        <begin position="34"/>
        <end position="104"/>
    </location>
</feature>
<dbReference type="GO" id="GO:0009277">
    <property type="term" value="C:fungal-type cell wall"/>
    <property type="evidence" value="ECO:0007669"/>
    <property type="project" value="TreeGrafter"/>
</dbReference>
<reference evidence="4 5" key="1">
    <citation type="submission" date="2019-01" db="EMBL/GenBank/DDBJ databases">
        <title>Genome sequencing of the rare red list fungi Fomitopsis rosea.</title>
        <authorList>
            <person name="Buettner E."/>
            <person name="Kellner H."/>
        </authorList>
    </citation>
    <scope>NUCLEOTIDE SEQUENCE [LARGE SCALE GENOMIC DNA]</scope>
    <source>
        <strain evidence="4 5">DSM 105464</strain>
    </source>
</reference>
<dbReference type="Pfam" id="PF25455">
    <property type="entry name" value="Beta-barrel_CAF17_C"/>
    <property type="match status" value="1"/>
</dbReference>
<dbReference type="Pfam" id="PF11790">
    <property type="entry name" value="Glyco_hydro_cc"/>
    <property type="match status" value="1"/>
</dbReference>
<proteinExistence type="predicted"/>
<sequence length="401" mass="44409">MESNLDVMGALDFRKGCFVGQELTVRTYHTGIIRKRILPVLIEPFSGSPTPTAELPSFPSDLDIRAQRTEVDDGPPRPRPRGTGKLLSSTKSVGLALLRLEHVAAVENGSAVFEIEIGGRICQRASIEAEVYTKAGLAWANGNLDDIEQYTTTDKVTWYYTWSPSSVNTSLEFVPMLWGDRQVSQWENSINRTIHNLGVTHVLGFNEPDYPTQSNMTPSHAASVWRAQIEPLRSQGVLLGSPVPTSAPEGKQWLLDWLGACNGGCTVDFVALHWYDINSTAFIEYLEDFHDTFQKPLWITEWACQNFNLADEQCALQNIVDFMNATQSFMDSTEWVERYAWFGAMENLQGVNQDDGLMDSSGRINALGEQYIGALAPNISSNYMPGVVDGGSGIVAMLLLT</sequence>
<dbReference type="PANTHER" id="PTHR34154">
    <property type="entry name" value="ALKALI-SENSITIVE LINKAGE PROTEIN 1"/>
    <property type="match status" value="1"/>
</dbReference>
<dbReference type="STRING" id="34475.A0A4Y9YU85"/>
<evidence type="ECO:0000259" key="3">
    <source>
        <dbReference type="Pfam" id="PF25455"/>
    </source>
</evidence>
<dbReference type="SUPFAM" id="SSF103025">
    <property type="entry name" value="Folate-binding domain"/>
    <property type="match status" value="1"/>
</dbReference>
<dbReference type="InterPro" id="IPR057460">
    <property type="entry name" value="CAF17_C"/>
</dbReference>
<dbReference type="PANTHER" id="PTHR34154:SF3">
    <property type="entry name" value="ALKALI-SENSITIVE LINKAGE PROTEIN 1"/>
    <property type="match status" value="1"/>
</dbReference>
<dbReference type="SUPFAM" id="SSF51445">
    <property type="entry name" value="(Trans)glycosidases"/>
    <property type="match status" value="1"/>
</dbReference>
<evidence type="ECO:0000313" key="5">
    <source>
        <dbReference type="Proteomes" id="UP000298390"/>
    </source>
</evidence>
<protein>
    <submittedName>
        <fullName evidence="4">Uncharacterized protein</fullName>
    </submittedName>
</protein>
<feature type="domain" description="Asl1-like glycosyl hydrolase catalytic" evidence="2">
    <location>
        <begin position="136"/>
        <end position="371"/>
    </location>
</feature>
<comment type="caution">
    <text evidence="4">The sequence shown here is derived from an EMBL/GenBank/DDBJ whole genome shotgun (WGS) entry which is preliminary data.</text>
</comment>
<evidence type="ECO:0000256" key="1">
    <source>
        <dbReference type="SAM" id="MobiDB-lite"/>
    </source>
</evidence>
<dbReference type="EMBL" id="SEKV01000078">
    <property type="protein sequence ID" value="TFY65111.1"/>
    <property type="molecule type" value="Genomic_DNA"/>
</dbReference>
<name>A0A4Y9YU85_9APHY</name>
<dbReference type="InterPro" id="IPR024655">
    <property type="entry name" value="Asl1_glyco_hydro_catalytic"/>
</dbReference>
<dbReference type="NCBIfam" id="TIGR03317">
    <property type="entry name" value="ygfZ_signature"/>
    <property type="match status" value="1"/>
</dbReference>
<dbReference type="GO" id="GO:0071966">
    <property type="term" value="P:fungal-type cell wall polysaccharide metabolic process"/>
    <property type="evidence" value="ECO:0007669"/>
    <property type="project" value="TreeGrafter"/>
</dbReference>
<dbReference type="Gene3D" id="3.20.20.80">
    <property type="entry name" value="Glycosidases"/>
    <property type="match status" value="1"/>
</dbReference>
<dbReference type="InterPro" id="IPR017703">
    <property type="entry name" value="YgfZ/GCV_T_CS"/>
</dbReference>
<dbReference type="InterPro" id="IPR017853">
    <property type="entry name" value="GH"/>
</dbReference>